<comment type="similarity">
    <text evidence="1">Belongs to the nitroreductase family.</text>
</comment>
<dbReference type="GO" id="GO:0016491">
    <property type="term" value="F:oxidoreductase activity"/>
    <property type="evidence" value="ECO:0007669"/>
    <property type="project" value="UniProtKB-KW"/>
</dbReference>
<proteinExistence type="inferred from homology"/>
<keyword evidence="2" id="KW-0560">Oxidoreductase</keyword>
<sequence>MDFVDLVRKRYSLRKYSSFHVAGAVIDKCLEAARLAPSACNSQPWTFLVANTPEKVASLAKAAFSGIYSMNSFAANAPVLITVLTERSGYAASMGGFFRGIQFSVMDVAIACEHLSLQAAELGLGTCMFGWLDEKAVKRELALPRQAKIDLMLSLGYPPDEDYLPPKKRKSLDEIRRYL</sequence>
<organism evidence="4 5">
    <name type="scientific">Aminivibrio pyruvatiphilus</name>
    <dbReference type="NCBI Taxonomy" id="1005740"/>
    <lineage>
        <taxon>Bacteria</taxon>
        <taxon>Thermotogati</taxon>
        <taxon>Synergistota</taxon>
        <taxon>Synergistia</taxon>
        <taxon>Synergistales</taxon>
        <taxon>Aminobacteriaceae</taxon>
        <taxon>Aminivibrio</taxon>
    </lineage>
</organism>
<dbReference type="Proteomes" id="UP000295066">
    <property type="component" value="Unassembled WGS sequence"/>
</dbReference>
<keyword evidence="5" id="KW-1185">Reference proteome</keyword>
<evidence type="ECO:0000256" key="1">
    <source>
        <dbReference type="ARBA" id="ARBA00007118"/>
    </source>
</evidence>
<dbReference type="Gene3D" id="3.40.109.10">
    <property type="entry name" value="NADH Oxidase"/>
    <property type="match status" value="1"/>
</dbReference>
<dbReference type="InterPro" id="IPR000415">
    <property type="entry name" value="Nitroreductase-like"/>
</dbReference>
<dbReference type="Pfam" id="PF00881">
    <property type="entry name" value="Nitroreductase"/>
    <property type="match status" value="1"/>
</dbReference>
<dbReference type="SUPFAM" id="SSF55469">
    <property type="entry name" value="FMN-dependent nitroreductase-like"/>
    <property type="match status" value="1"/>
</dbReference>
<reference evidence="4 5" key="1">
    <citation type="submission" date="2019-03" db="EMBL/GenBank/DDBJ databases">
        <title>Genomic Encyclopedia of Type Strains, Phase IV (KMG-IV): sequencing the most valuable type-strain genomes for metagenomic binning, comparative biology and taxonomic classification.</title>
        <authorList>
            <person name="Goeker M."/>
        </authorList>
    </citation>
    <scope>NUCLEOTIDE SEQUENCE [LARGE SCALE GENOMIC DNA]</scope>
    <source>
        <strain evidence="4 5">DSM 25964</strain>
    </source>
</reference>
<accession>A0A4R8M653</accession>
<evidence type="ECO:0000313" key="4">
    <source>
        <dbReference type="EMBL" id="TDY57996.1"/>
    </source>
</evidence>
<evidence type="ECO:0000259" key="3">
    <source>
        <dbReference type="Pfam" id="PF00881"/>
    </source>
</evidence>
<protein>
    <submittedName>
        <fullName evidence="4">Nitroreductase</fullName>
    </submittedName>
</protein>
<dbReference type="InterPro" id="IPR029479">
    <property type="entry name" value="Nitroreductase"/>
</dbReference>
<dbReference type="PANTHER" id="PTHR43673">
    <property type="entry name" value="NAD(P)H NITROREDUCTASE YDGI-RELATED"/>
    <property type="match status" value="1"/>
</dbReference>
<dbReference type="OrthoDB" id="9812105at2"/>
<dbReference type="AlphaFoldDB" id="A0A4R8M653"/>
<feature type="domain" description="Nitroreductase" evidence="3">
    <location>
        <begin position="7"/>
        <end position="157"/>
    </location>
</feature>
<dbReference type="PANTHER" id="PTHR43673:SF10">
    <property type="entry name" value="NADH DEHYDROGENASE_NAD(P)H NITROREDUCTASE XCC3605-RELATED"/>
    <property type="match status" value="1"/>
</dbReference>
<name>A0A4R8M653_9BACT</name>
<comment type="caution">
    <text evidence="4">The sequence shown here is derived from an EMBL/GenBank/DDBJ whole genome shotgun (WGS) entry which is preliminary data.</text>
</comment>
<gene>
    <name evidence="4" type="ORF">C8D99_11514</name>
</gene>
<evidence type="ECO:0000256" key="2">
    <source>
        <dbReference type="ARBA" id="ARBA00023002"/>
    </source>
</evidence>
<dbReference type="EMBL" id="SORI01000015">
    <property type="protein sequence ID" value="TDY57996.1"/>
    <property type="molecule type" value="Genomic_DNA"/>
</dbReference>
<dbReference type="RefSeq" id="WP_133958144.1">
    <property type="nucleotide sequence ID" value="NZ_SORI01000015.1"/>
</dbReference>
<evidence type="ECO:0000313" key="5">
    <source>
        <dbReference type="Proteomes" id="UP000295066"/>
    </source>
</evidence>